<name>A0A8X6I2V3_TRICU</name>
<evidence type="ECO:0000313" key="2">
    <source>
        <dbReference type="Proteomes" id="UP000887116"/>
    </source>
</evidence>
<accession>A0A8X6I2V3</accession>
<keyword evidence="2" id="KW-1185">Reference proteome</keyword>
<proteinExistence type="predicted"/>
<sequence length="121" mass="13811">MAGYVPTPTQKKGFVSYVFDSNRTAGFRGNPLLRFCRAELFFPSTNYDFYRWGKYQESLECAVAILSSFSRRTELRARTSIKANNGSNPVIFWREASFQGQKLAIVFSVWPKAESGEVTMK</sequence>
<protein>
    <submittedName>
        <fullName evidence="1">Uncharacterized protein</fullName>
    </submittedName>
</protein>
<dbReference type="EMBL" id="BMAO01004817">
    <property type="protein sequence ID" value="GFQ97224.1"/>
    <property type="molecule type" value="Genomic_DNA"/>
</dbReference>
<dbReference type="Proteomes" id="UP000887116">
    <property type="component" value="Unassembled WGS sequence"/>
</dbReference>
<reference evidence="1" key="1">
    <citation type="submission" date="2020-07" db="EMBL/GenBank/DDBJ databases">
        <title>Multicomponent nature underlies the extraordinary mechanical properties of spider dragline silk.</title>
        <authorList>
            <person name="Kono N."/>
            <person name="Nakamura H."/>
            <person name="Mori M."/>
            <person name="Yoshida Y."/>
            <person name="Ohtoshi R."/>
            <person name="Malay A.D."/>
            <person name="Moran D.A.P."/>
            <person name="Tomita M."/>
            <person name="Numata K."/>
            <person name="Arakawa K."/>
        </authorList>
    </citation>
    <scope>NUCLEOTIDE SEQUENCE</scope>
</reference>
<evidence type="ECO:0000313" key="1">
    <source>
        <dbReference type="EMBL" id="GFQ97224.1"/>
    </source>
</evidence>
<gene>
    <name evidence="1" type="ORF">TNCT_453811</name>
</gene>
<organism evidence="1 2">
    <name type="scientific">Trichonephila clavata</name>
    <name type="common">Joro spider</name>
    <name type="synonym">Nephila clavata</name>
    <dbReference type="NCBI Taxonomy" id="2740835"/>
    <lineage>
        <taxon>Eukaryota</taxon>
        <taxon>Metazoa</taxon>
        <taxon>Ecdysozoa</taxon>
        <taxon>Arthropoda</taxon>
        <taxon>Chelicerata</taxon>
        <taxon>Arachnida</taxon>
        <taxon>Araneae</taxon>
        <taxon>Araneomorphae</taxon>
        <taxon>Entelegynae</taxon>
        <taxon>Araneoidea</taxon>
        <taxon>Nephilidae</taxon>
        <taxon>Trichonephila</taxon>
    </lineage>
</organism>
<comment type="caution">
    <text evidence="1">The sequence shown here is derived from an EMBL/GenBank/DDBJ whole genome shotgun (WGS) entry which is preliminary data.</text>
</comment>
<dbReference type="AlphaFoldDB" id="A0A8X6I2V3"/>